<dbReference type="EMBL" id="KZ293745">
    <property type="protein sequence ID" value="PBK80469.1"/>
    <property type="molecule type" value="Genomic_DNA"/>
</dbReference>
<dbReference type="Proteomes" id="UP000217790">
    <property type="component" value="Unassembled WGS sequence"/>
</dbReference>
<keyword evidence="2" id="KW-1185">Reference proteome</keyword>
<protein>
    <submittedName>
        <fullName evidence="1">Uncharacterized protein</fullName>
    </submittedName>
</protein>
<sequence length="54" mass="6129">MVQCMQSDTAKCHYLQGKSHCDSVDNYGFYSVFSLLWVHAISNNYGQGIQLRLA</sequence>
<organism evidence="1 2">
    <name type="scientific">Armillaria gallica</name>
    <name type="common">Bulbous honey fungus</name>
    <name type="synonym">Armillaria bulbosa</name>
    <dbReference type="NCBI Taxonomy" id="47427"/>
    <lineage>
        <taxon>Eukaryota</taxon>
        <taxon>Fungi</taxon>
        <taxon>Dikarya</taxon>
        <taxon>Basidiomycota</taxon>
        <taxon>Agaricomycotina</taxon>
        <taxon>Agaricomycetes</taxon>
        <taxon>Agaricomycetidae</taxon>
        <taxon>Agaricales</taxon>
        <taxon>Marasmiineae</taxon>
        <taxon>Physalacriaceae</taxon>
        <taxon>Armillaria</taxon>
    </lineage>
</organism>
<gene>
    <name evidence="1" type="ORF">ARMGADRAFT_1020925</name>
</gene>
<proteinExistence type="predicted"/>
<name>A0A2H3CBM1_ARMGA</name>
<evidence type="ECO:0000313" key="2">
    <source>
        <dbReference type="Proteomes" id="UP000217790"/>
    </source>
</evidence>
<dbReference type="InParanoid" id="A0A2H3CBM1"/>
<accession>A0A2H3CBM1</accession>
<reference evidence="2" key="1">
    <citation type="journal article" date="2017" name="Nat. Ecol. Evol.">
        <title>Genome expansion and lineage-specific genetic innovations in the forest pathogenic fungi Armillaria.</title>
        <authorList>
            <person name="Sipos G."/>
            <person name="Prasanna A.N."/>
            <person name="Walter M.C."/>
            <person name="O'Connor E."/>
            <person name="Balint B."/>
            <person name="Krizsan K."/>
            <person name="Kiss B."/>
            <person name="Hess J."/>
            <person name="Varga T."/>
            <person name="Slot J."/>
            <person name="Riley R."/>
            <person name="Boka B."/>
            <person name="Rigling D."/>
            <person name="Barry K."/>
            <person name="Lee J."/>
            <person name="Mihaltcheva S."/>
            <person name="LaButti K."/>
            <person name="Lipzen A."/>
            <person name="Waldron R."/>
            <person name="Moloney N.M."/>
            <person name="Sperisen C."/>
            <person name="Kredics L."/>
            <person name="Vagvoelgyi C."/>
            <person name="Patrignani A."/>
            <person name="Fitzpatrick D."/>
            <person name="Nagy I."/>
            <person name="Doyle S."/>
            <person name="Anderson J.B."/>
            <person name="Grigoriev I.V."/>
            <person name="Gueldener U."/>
            <person name="Muensterkoetter M."/>
            <person name="Nagy L.G."/>
        </authorList>
    </citation>
    <scope>NUCLEOTIDE SEQUENCE [LARGE SCALE GENOMIC DNA]</scope>
    <source>
        <strain evidence="2">Ar21-2</strain>
    </source>
</reference>
<dbReference type="AlphaFoldDB" id="A0A2H3CBM1"/>
<evidence type="ECO:0000313" key="1">
    <source>
        <dbReference type="EMBL" id="PBK80469.1"/>
    </source>
</evidence>